<gene>
    <name evidence="1" type="ORF">F7O44_08705</name>
</gene>
<dbReference type="Proteomes" id="UP000460435">
    <property type="component" value="Unassembled WGS sequence"/>
</dbReference>
<keyword evidence="2" id="KW-1185">Reference proteome</keyword>
<proteinExistence type="predicted"/>
<reference evidence="1 2" key="1">
    <citation type="submission" date="2019-11" db="EMBL/GenBank/DDBJ databases">
        <authorList>
            <person name="Li X.-J."/>
            <person name="Feng X.-M."/>
        </authorList>
    </citation>
    <scope>NUCLEOTIDE SEQUENCE [LARGE SCALE GENOMIC DNA]</scope>
    <source>
        <strain evidence="1 2">XMNu-373</strain>
    </source>
</reference>
<evidence type="ECO:0008006" key="3">
    <source>
        <dbReference type="Google" id="ProtNLM"/>
    </source>
</evidence>
<dbReference type="AlphaFoldDB" id="A0A7K3M3Y6"/>
<dbReference type="EMBL" id="WLZY01000002">
    <property type="protein sequence ID" value="NDL57148.1"/>
    <property type="molecule type" value="Genomic_DNA"/>
</dbReference>
<evidence type="ECO:0000313" key="1">
    <source>
        <dbReference type="EMBL" id="NDL57148.1"/>
    </source>
</evidence>
<name>A0A7K3M3Y6_9ACTN</name>
<comment type="caution">
    <text evidence="1">The sequence shown here is derived from an EMBL/GenBank/DDBJ whole genome shotgun (WGS) entry which is preliminary data.</text>
</comment>
<protein>
    <recommendedName>
        <fullName evidence="3">Heparinase</fullName>
    </recommendedName>
</protein>
<accession>A0A7K3M3Y6</accession>
<organism evidence="1 2">
    <name type="scientific">Phytoactinopolyspora mesophila</name>
    <dbReference type="NCBI Taxonomy" id="2650750"/>
    <lineage>
        <taxon>Bacteria</taxon>
        <taxon>Bacillati</taxon>
        <taxon>Actinomycetota</taxon>
        <taxon>Actinomycetes</taxon>
        <taxon>Jiangellales</taxon>
        <taxon>Jiangellaceae</taxon>
        <taxon>Phytoactinopolyspora</taxon>
    </lineage>
</organism>
<sequence length="561" mass="59814">MRGVDESFRRAVIAAADGAVDGVLAMSPADLGTAPLGPYRASMRRIKLLVGAYLVDGGRHTGDAALISHAVAHAEALRSMQTASGLFLGGDNIESPPDSAFAINDVCDALELLRRAAASSLVPLEQMLGAIADAATPPMLAGGVHTPNHRWELTAALARLYRLRPDPAVRVRAEQWLAEGIDQQSDGMYSERSANYAAHVSNPSLAVIGDVFDRPDLHDVVVRNLEATLGLILPDGSVETVHSRRQDQRGEPFPLAPYLVAYRRFAIERGRGDFAWAAGRAAAQGVAEPHTVLTEMLLDPRLAELLPGAEPPAPTRREAWGASGLVVDANPARTLVLYGGSDYPRQRRIRSGLANNPTFLRMFAGEVVLESVRLSRDFFGLGPFRAAGIEHDGDAFVLNERLEGRYYHPLTGGDRRADGAYDLVDEGRFAAAMSFGDRRSDTVVLRTRLVARPTGNGVELEIVTDGPALPWALEFAFRDGGEFSGGSEGPDGSVRLDSGTACYRSGGSTVEFGPGTGEAGPARYQPGEDYSYLGATDAAGGRRAYIVGSAPGVARVHIRAI</sequence>
<evidence type="ECO:0000313" key="2">
    <source>
        <dbReference type="Proteomes" id="UP000460435"/>
    </source>
</evidence>